<organism evidence="1 2">
    <name type="scientific">Qipengyuania spongiae</name>
    <dbReference type="NCBI Taxonomy" id="2909673"/>
    <lineage>
        <taxon>Bacteria</taxon>
        <taxon>Pseudomonadati</taxon>
        <taxon>Pseudomonadota</taxon>
        <taxon>Alphaproteobacteria</taxon>
        <taxon>Sphingomonadales</taxon>
        <taxon>Erythrobacteraceae</taxon>
        <taxon>Qipengyuania</taxon>
    </lineage>
</organism>
<dbReference type="RefSeq" id="WP_265559025.1">
    <property type="nucleotide sequence ID" value="NZ_CP092471.1"/>
</dbReference>
<protein>
    <submittedName>
        <fullName evidence="1">Uncharacterized protein</fullName>
    </submittedName>
</protein>
<dbReference type="Proteomes" id="UP001065265">
    <property type="component" value="Chromosome"/>
</dbReference>
<name>A0ABY5SYZ1_9SPHN</name>
<evidence type="ECO:0000313" key="1">
    <source>
        <dbReference type="EMBL" id="UVI39550.1"/>
    </source>
</evidence>
<proteinExistence type="predicted"/>
<sequence length="83" mass="9324">MTAESLKFAEPACHHIAPNALGCVEDRSCDGFGRVERFRKTRRRPVMAFDLHECVVPPPAFHMGGLDIGCFSKVRLIMARRIP</sequence>
<dbReference type="EMBL" id="CP092471">
    <property type="protein sequence ID" value="UVI39550.1"/>
    <property type="molecule type" value="Genomic_DNA"/>
</dbReference>
<gene>
    <name evidence="1" type="ORF">L1F33_00870</name>
</gene>
<evidence type="ECO:0000313" key="2">
    <source>
        <dbReference type="Proteomes" id="UP001065265"/>
    </source>
</evidence>
<keyword evidence="2" id="KW-1185">Reference proteome</keyword>
<accession>A0ABY5SYZ1</accession>
<reference evidence="1" key="1">
    <citation type="submission" date="2022-02" db="EMBL/GenBank/DDBJ databases">
        <title>Qipengyuania spongiae sp. nov., isolated from marine sponge.</title>
        <authorList>
            <person name="Li Z."/>
            <person name="Zhang M."/>
        </authorList>
    </citation>
    <scope>NUCLEOTIDE SEQUENCE</scope>
    <source>
        <strain evidence="1">PHS-Z21</strain>
    </source>
</reference>